<feature type="compositionally biased region" description="Pro residues" evidence="1">
    <location>
        <begin position="327"/>
        <end position="364"/>
    </location>
</feature>
<evidence type="ECO:0000256" key="2">
    <source>
        <dbReference type="SAM" id="SignalP"/>
    </source>
</evidence>
<evidence type="ECO:0000313" key="3">
    <source>
        <dbReference type="EMBL" id="KAK9745583.1"/>
    </source>
</evidence>
<dbReference type="EMBL" id="JASPKY010000047">
    <property type="protein sequence ID" value="KAK9745583.1"/>
    <property type="molecule type" value="Genomic_DNA"/>
</dbReference>
<feature type="compositionally biased region" description="Pro residues" evidence="1">
    <location>
        <begin position="270"/>
        <end position="299"/>
    </location>
</feature>
<evidence type="ECO:0000313" key="4">
    <source>
        <dbReference type="Proteomes" id="UP001458880"/>
    </source>
</evidence>
<organism evidence="3 4">
    <name type="scientific">Popillia japonica</name>
    <name type="common">Japanese beetle</name>
    <dbReference type="NCBI Taxonomy" id="7064"/>
    <lineage>
        <taxon>Eukaryota</taxon>
        <taxon>Metazoa</taxon>
        <taxon>Ecdysozoa</taxon>
        <taxon>Arthropoda</taxon>
        <taxon>Hexapoda</taxon>
        <taxon>Insecta</taxon>
        <taxon>Pterygota</taxon>
        <taxon>Neoptera</taxon>
        <taxon>Endopterygota</taxon>
        <taxon>Coleoptera</taxon>
        <taxon>Polyphaga</taxon>
        <taxon>Scarabaeiformia</taxon>
        <taxon>Scarabaeidae</taxon>
        <taxon>Rutelinae</taxon>
        <taxon>Popillia</taxon>
    </lineage>
</organism>
<dbReference type="AlphaFoldDB" id="A0AAW1MG21"/>
<protein>
    <submittedName>
        <fullName evidence="3">Uncharacterized protein</fullName>
    </submittedName>
</protein>
<proteinExistence type="predicted"/>
<feature type="compositionally biased region" description="Low complexity" evidence="1">
    <location>
        <begin position="300"/>
        <end position="326"/>
    </location>
</feature>
<reference evidence="3 4" key="1">
    <citation type="journal article" date="2024" name="BMC Genomics">
        <title>De novo assembly and annotation of Popillia japonica's genome with initial clues to its potential as an invasive pest.</title>
        <authorList>
            <person name="Cucini C."/>
            <person name="Boschi S."/>
            <person name="Funari R."/>
            <person name="Cardaioli E."/>
            <person name="Iannotti N."/>
            <person name="Marturano G."/>
            <person name="Paoli F."/>
            <person name="Bruttini M."/>
            <person name="Carapelli A."/>
            <person name="Frati F."/>
            <person name="Nardi F."/>
        </authorList>
    </citation>
    <scope>NUCLEOTIDE SEQUENCE [LARGE SCALE GENOMIC DNA]</scope>
    <source>
        <strain evidence="3">DMR45628</strain>
    </source>
</reference>
<name>A0AAW1MG21_POPJA</name>
<accession>A0AAW1MG21</accession>
<feature type="compositionally biased region" description="Pro residues" evidence="1">
    <location>
        <begin position="390"/>
        <end position="404"/>
    </location>
</feature>
<dbReference type="Proteomes" id="UP001458880">
    <property type="component" value="Unassembled WGS sequence"/>
</dbReference>
<gene>
    <name evidence="3" type="ORF">QE152_g6816</name>
</gene>
<feature type="signal peptide" evidence="2">
    <location>
        <begin position="1"/>
        <end position="20"/>
    </location>
</feature>
<feature type="chain" id="PRO_5043699359" evidence="2">
    <location>
        <begin position="21"/>
        <end position="1189"/>
    </location>
</feature>
<sequence>MMSVKIVLLLCLSSSFRVLAEEPLKDVQLNDVSEDGQKLLLEKSEPYNRRISTEASSIFSKLKSWIFPFGGGDASSGKPIDSIPVAGRHFPPIYSAPSSSGQQQKANCNPCNKEPWIPVVTNYGQNSLFGFVQPSQIGQHYSTIGSVQPPPSGQYGVPNINTNYGAPPNQINTNFAPPPQNELNTNYGIPQSNLQQIFQNLGPPPPPEIYPTPPVNIGAQLPQVQVQNLIAPIENYGSSVEVIPSKEIEFNNPINLNYGPPSSLPNSNYGPPPSLPPNSNYGPPPSLPPNSNYGPPPSLPNSNYGPPSSPANSNYGPPSSPPNSNYGPPPSPPNSNYGPPPSLPNSNYGPPPPSVPNSNYPPPNTNHIQQRPGKSYGPPQRRPNSHGPLNYPPVPKDFMGPPPLGRGRPKHLSAPPRFVQKPNSKPRPPSKDYGAPFYVPEMKPPQIDSFVTNYGVLNQFSTAPTVQYGPPNNININLPAVLPSDSYGAPIVGGDVNYAQGTRAEYLPPINGGVHVSQSVPEVLQVPQEPIPFPNLNQFPLTPIHSAKDFHQNNYNTDVGGEFQESRHREVYNSNQILSEDQNKEVANVDFHSSHQIYSVQNGGASGQKDINPNLHPVYTGEQTYTGTHHHLHGAISPAKQKEIASDIQIVQSIPVANFLSSIEHPINLIQSPVVDVTATAHNQNGGEQKNVAPPQIQLSNTPIVVEPISSDNHPSASIQNLTYESSFKRDNDLDLAIPEFSNEVTERIPHPFDVNQLVQNAANIRNEINATQINDVDHPKFTPPPLDYTSWSPSTNVVTASMVPPPPGESLWFTPTGQAAEIVTTTKKPKQIQIVIPYTNTGKVAKLEASKGKKTTVYDYVGPKLSLYTQPPTSESVWLKYADKYYTEESTKLSPVPYTDNPNLKDLLLKEEAKDNPPFDVISLQKNIDKWTHQEYSKHLNNPPNDYSHISTPLFPISSKNIPTSFLSTNFDNVTPSMETLKTTKEFYDHEPAGSNNKESKINEIDFETNFIVTETSTIPTTTSEDYTTTEYSTEKDDGKAETTLASPVWGKPLSFSDSNKEKIYVITPQPLTRVTAAPPMISFSHPPRIGGKSANEVKDDFNEGLRLILSEWPHIINNLETTTTQRPTSPHPLFGLMDLSPYIPPPNSTIQTYAGHSKVITIVTPISLISRKVEDTTLTPTEPTRKT</sequence>
<keyword evidence="2" id="KW-0732">Signal</keyword>
<evidence type="ECO:0000256" key="1">
    <source>
        <dbReference type="SAM" id="MobiDB-lite"/>
    </source>
</evidence>
<feature type="region of interest" description="Disordered" evidence="1">
    <location>
        <begin position="262"/>
        <end position="432"/>
    </location>
</feature>
<comment type="caution">
    <text evidence="3">The sequence shown here is derived from an EMBL/GenBank/DDBJ whole genome shotgun (WGS) entry which is preliminary data.</text>
</comment>
<keyword evidence="4" id="KW-1185">Reference proteome</keyword>